<gene>
    <name evidence="1" type="ORF">S01H4_53213</name>
</gene>
<protein>
    <submittedName>
        <fullName evidence="1">Uncharacterized protein</fullName>
    </submittedName>
</protein>
<dbReference type="AlphaFoldDB" id="X1EAP2"/>
<accession>X1EAP2</accession>
<comment type="caution">
    <text evidence="1">The sequence shown here is derived from an EMBL/GenBank/DDBJ whole genome shotgun (WGS) entry which is preliminary data.</text>
</comment>
<feature type="non-terminal residue" evidence="1">
    <location>
        <position position="80"/>
    </location>
</feature>
<dbReference type="InterPro" id="IPR042122">
    <property type="entry name" value="Ser_AcTrfase_N_sf"/>
</dbReference>
<dbReference type="Gene3D" id="1.10.3130.10">
    <property type="entry name" value="serine acetyltransferase, domain 1"/>
    <property type="match status" value="1"/>
</dbReference>
<reference evidence="1" key="1">
    <citation type="journal article" date="2014" name="Front. Microbiol.">
        <title>High frequency of phylogenetically diverse reductive dehalogenase-homologous genes in deep subseafloor sedimentary metagenomes.</title>
        <authorList>
            <person name="Kawai M."/>
            <person name="Futagami T."/>
            <person name="Toyoda A."/>
            <person name="Takaki Y."/>
            <person name="Nishi S."/>
            <person name="Hori S."/>
            <person name="Arai W."/>
            <person name="Tsubouchi T."/>
            <person name="Morono Y."/>
            <person name="Uchiyama I."/>
            <person name="Ito T."/>
            <person name="Fujiyama A."/>
            <person name="Inagaki F."/>
            <person name="Takami H."/>
        </authorList>
    </citation>
    <scope>NUCLEOTIDE SEQUENCE</scope>
    <source>
        <strain evidence="1">Expedition CK06-06</strain>
    </source>
</reference>
<sequence>MQEKRLKRGLRGDIELLFSNRGTLKGKPNLLQAIRILLVKPGVQAIAFYRFYRWLYLKKLKFIAEILCRINYFLTGADID</sequence>
<name>X1EAP2_9ZZZZ</name>
<organism evidence="1">
    <name type="scientific">marine sediment metagenome</name>
    <dbReference type="NCBI Taxonomy" id="412755"/>
    <lineage>
        <taxon>unclassified sequences</taxon>
        <taxon>metagenomes</taxon>
        <taxon>ecological metagenomes</taxon>
    </lineage>
</organism>
<proteinExistence type="predicted"/>
<dbReference type="EMBL" id="BART01030481">
    <property type="protein sequence ID" value="GAH17430.1"/>
    <property type="molecule type" value="Genomic_DNA"/>
</dbReference>
<evidence type="ECO:0000313" key="1">
    <source>
        <dbReference type="EMBL" id="GAH17430.1"/>
    </source>
</evidence>